<reference evidence="1" key="1">
    <citation type="submission" date="2020-02" db="EMBL/GenBank/DDBJ databases">
        <authorList>
            <person name="Shen X.-R."/>
            <person name="Zhang Y.-X."/>
        </authorList>
    </citation>
    <scope>NUCLEOTIDE SEQUENCE</scope>
    <source>
        <strain evidence="1">SYP-B3998</strain>
    </source>
</reference>
<gene>
    <name evidence="1" type="ORF">GK047_02070</name>
</gene>
<accession>A0A6G3ZSX5</accession>
<dbReference type="RefSeq" id="WP_163940589.1">
    <property type="nucleotide sequence ID" value="NZ_JAAIKC010000001.1"/>
</dbReference>
<sequence length="480" mass="53893">MKNNLKEGKAIVIGGSIAGLLSARVLSDYYTEVFIVERDELPEGPVNRAGTPHSFHPHRLTPRAKKIIDRLFPGYNDDLLANGASSSLNKSLHMMNEHGSIVLGPNAQNHATNSRALLEWVFRKRVQRISNVHFLVKRDVLGLQATPDRTQVTGVILRERGGSGKTQILLADRVLDTSGRSSQIVEWLQNLGYDVPQPDLLKVALGYSTRHYKVPPAIAENWDTIRIEGDPSKGSYTGVFSMIENQLAEVMLYRPGGQYPPTKVEDFEKEVAQLASPLIAEVLQGLEPIDTPRGYRLPACFRHHFEIMQRWPSGFLVLGDAFCNFDPIFAQGMTVVALEVEMLEGCLQEQRQDPRLDFERNVIRKMQEVVEPAWWLNCVADLRWSGVEYVGSEPLRGIAFAQKYLDLFLKLAMSKENSQMYGLYWLVSSASISPRELINPQMISNILAADGSDEAKQFLNEFLQGNGQSLDDFLNQILPT</sequence>
<dbReference type="EMBL" id="JAAIKC010000001">
    <property type="protein sequence ID" value="NEW04804.1"/>
    <property type="molecule type" value="Genomic_DNA"/>
</dbReference>
<dbReference type="PANTHER" id="PTHR43422:SF3">
    <property type="entry name" value="THIAMINE THIAZOLE SYNTHASE"/>
    <property type="match status" value="1"/>
</dbReference>
<organism evidence="1">
    <name type="scientific">Paenibacillus sp. SYP-B3998</name>
    <dbReference type="NCBI Taxonomy" id="2678564"/>
    <lineage>
        <taxon>Bacteria</taxon>
        <taxon>Bacillati</taxon>
        <taxon>Bacillota</taxon>
        <taxon>Bacilli</taxon>
        <taxon>Bacillales</taxon>
        <taxon>Paenibacillaceae</taxon>
        <taxon>Paenibacillus</taxon>
    </lineage>
</organism>
<comment type="caution">
    <text evidence="1">The sequence shown here is derived from an EMBL/GenBank/DDBJ whole genome shotgun (WGS) entry which is preliminary data.</text>
</comment>
<dbReference type="InterPro" id="IPR036188">
    <property type="entry name" value="FAD/NAD-bd_sf"/>
</dbReference>
<dbReference type="Gene3D" id="3.50.50.60">
    <property type="entry name" value="FAD/NAD(P)-binding domain"/>
    <property type="match status" value="1"/>
</dbReference>
<dbReference type="SUPFAM" id="SSF51905">
    <property type="entry name" value="FAD/NAD(P)-binding domain"/>
    <property type="match status" value="1"/>
</dbReference>
<protein>
    <submittedName>
        <fullName evidence="1">FAD dependent oxidoreductase</fullName>
    </submittedName>
</protein>
<proteinExistence type="predicted"/>
<dbReference type="AlphaFoldDB" id="A0A6G3ZSX5"/>
<evidence type="ECO:0000313" key="1">
    <source>
        <dbReference type="EMBL" id="NEW04804.1"/>
    </source>
</evidence>
<name>A0A6G3ZSX5_9BACL</name>
<dbReference type="PANTHER" id="PTHR43422">
    <property type="entry name" value="THIAMINE THIAZOLE SYNTHASE"/>
    <property type="match status" value="1"/>
</dbReference>